<feature type="transmembrane region" description="Helical" evidence="1">
    <location>
        <begin position="234"/>
        <end position="253"/>
    </location>
</feature>
<keyword evidence="1" id="KW-0472">Membrane</keyword>
<feature type="transmembrane region" description="Helical" evidence="1">
    <location>
        <begin position="21"/>
        <end position="38"/>
    </location>
</feature>
<evidence type="ECO:0000313" key="2">
    <source>
        <dbReference type="EMBL" id="MPR24703.1"/>
    </source>
</evidence>
<dbReference type="Proteomes" id="UP000403266">
    <property type="component" value="Unassembled WGS sequence"/>
</dbReference>
<evidence type="ECO:0000256" key="1">
    <source>
        <dbReference type="SAM" id="Phobius"/>
    </source>
</evidence>
<protein>
    <submittedName>
        <fullName evidence="2">Peptide ABC transporter permease</fullName>
    </submittedName>
</protein>
<feature type="transmembrane region" description="Helical" evidence="1">
    <location>
        <begin position="44"/>
        <end position="63"/>
    </location>
</feature>
<feature type="transmembrane region" description="Helical" evidence="1">
    <location>
        <begin position="189"/>
        <end position="205"/>
    </location>
</feature>
<comment type="caution">
    <text evidence="2">The sequence shown here is derived from an EMBL/GenBank/DDBJ whole genome shotgun (WGS) entry which is preliminary data.</text>
</comment>
<feature type="transmembrane region" description="Helical" evidence="1">
    <location>
        <begin position="371"/>
        <end position="390"/>
    </location>
</feature>
<keyword evidence="1" id="KW-1133">Transmembrane helix</keyword>
<feature type="transmembrane region" description="Helical" evidence="1">
    <location>
        <begin position="130"/>
        <end position="151"/>
    </location>
</feature>
<keyword evidence="1" id="KW-0812">Transmembrane</keyword>
<feature type="transmembrane region" description="Helical" evidence="1">
    <location>
        <begin position="211"/>
        <end position="227"/>
    </location>
</feature>
<gene>
    <name evidence="2" type="ORF">FS320_05530</name>
</gene>
<keyword evidence="3" id="KW-1185">Reference proteome</keyword>
<reference evidence="2 3" key="1">
    <citation type="journal article" date="2019" name="Syst. Appl. Microbiol.">
        <title>Microvirga tunisiensis sp. nov., a root nodule symbiotic bacterium isolated from Lupinus micranthus and L. luteus grown in Northern Tunisia.</title>
        <authorList>
            <person name="Msaddak A."/>
            <person name="Rejili M."/>
            <person name="Duran D."/>
            <person name="Mars M."/>
            <person name="Palacios J.M."/>
            <person name="Ruiz-Argueso T."/>
            <person name="Rey L."/>
            <person name="Imperial J."/>
        </authorList>
    </citation>
    <scope>NUCLEOTIDE SEQUENCE [LARGE SCALE GENOMIC DNA]</scope>
    <source>
        <strain evidence="2 3">Lmie10</strain>
    </source>
</reference>
<dbReference type="EMBL" id="VOSK01000010">
    <property type="protein sequence ID" value="MPR24703.1"/>
    <property type="molecule type" value="Genomic_DNA"/>
</dbReference>
<feature type="transmembrane region" description="Helical" evidence="1">
    <location>
        <begin position="344"/>
        <end position="365"/>
    </location>
</feature>
<feature type="transmembrane region" description="Helical" evidence="1">
    <location>
        <begin position="315"/>
        <end position="332"/>
    </location>
</feature>
<sequence>MIRSVSQTANPSADAAAMLRRLGFAILFFAVPLAALFTRRALVVMAPLAVILLVLASVLDGGARHAWDKLTALAASPGGVAGLVLLFWAGLSLVWTPFLPQASERLLNIIGMALMGLGGYLAIPERMRSANLYLLPVGVGLAALIAISLTITGGSHFDPEGLSLERGMLMLVLLLWPAIAWLHSRGRNLEAIGLALAVAICSLLTRDGLPLYGLAAGAVVFVVTAWNPVFGSRLIGFVMAGLLLFAPVLPFILKPVAASLLGANSPTTLGLEVWRRIILDEPLRLLTGHGLETALRGRFFGLVPPSAPSTLLFEIWYELGLVGAAAGSVLLYQAVVGAKSHRATVAPGIMAAFACAFTLGCLGIGTAQVWWFTALVVLVLIFVAIERGQFRTKRPKAALRRTV</sequence>
<proteinExistence type="predicted"/>
<organism evidence="2 3">
    <name type="scientific">Microvirga tunisiensis</name>
    <dbReference type="NCBI Taxonomy" id="2108360"/>
    <lineage>
        <taxon>Bacteria</taxon>
        <taxon>Pseudomonadati</taxon>
        <taxon>Pseudomonadota</taxon>
        <taxon>Alphaproteobacteria</taxon>
        <taxon>Hyphomicrobiales</taxon>
        <taxon>Methylobacteriaceae</taxon>
        <taxon>Microvirga</taxon>
    </lineage>
</organism>
<feature type="transmembrane region" description="Helical" evidence="1">
    <location>
        <begin position="106"/>
        <end position="123"/>
    </location>
</feature>
<dbReference type="AlphaFoldDB" id="A0A5N7MCU9"/>
<accession>A0A5N7MCU9</accession>
<name>A0A5N7MCU9_9HYPH</name>
<feature type="transmembrane region" description="Helical" evidence="1">
    <location>
        <begin position="163"/>
        <end position="182"/>
    </location>
</feature>
<evidence type="ECO:0000313" key="3">
    <source>
        <dbReference type="Proteomes" id="UP000403266"/>
    </source>
</evidence>
<dbReference type="OrthoDB" id="8437837at2"/>
<feature type="transmembrane region" description="Helical" evidence="1">
    <location>
        <begin position="70"/>
        <end position="94"/>
    </location>
</feature>
<dbReference type="RefSeq" id="WP_152710096.1">
    <property type="nucleotide sequence ID" value="NZ_VOSJ01000011.1"/>
</dbReference>